<dbReference type="OrthoDB" id="5955840at2"/>
<reference evidence="1 2" key="1">
    <citation type="submission" date="2016-04" db="EMBL/GenBank/DDBJ databases">
        <title>Complete genome sequence of Dokdonella koreensis DS-123T.</title>
        <authorList>
            <person name="Kim J.F."/>
            <person name="Lee H."/>
            <person name="Kwak M.-J."/>
        </authorList>
    </citation>
    <scope>NUCLEOTIDE SEQUENCE [LARGE SCALE GENOMIC DNA]</scope>
    <source>
        <strain evidence="1 2">DS-123</strain>
    </source>
</reference>
<dbReference type="STRING" id="1300342.I596_989"/>
<accession>A0A160DRZ4</accession>
<proteinExistence type="predicted"/>
<sequence>MTVPTHELLLALRAPNSGWLAAVVCALDEAMRDPEFGPAQRALLGRLLEADEIPAPVADAATARLHAFEKAVQSLYDSMLDALPAVEAETTVRRPNLTVCGGTAA</sequence>
<dbReference type="EMBL" id="CP015249">
    <property type="protein sequence ID" value="ANB17019.1"/>
    <property type="molecule type" value="Genomic_DNA"/>
</dbReference>
<gene>
    <name evidence="1" type="ORF">I596_989</name>
</gene>
<name>A0A160DRZ4_9GAMM</name>
<protein>
    <submittedName>
        <fullName evidence="1">Uncharacterized protein</fullName>
    </submittedName>
</protein>
<evidence type="ECO:0000313" key="1">
    <source>
        <dbReference type="EMBL" id="ANB17019.1"/>
    </source>
</evidence>
<dbReference type="RefSeq" id="WP_067644847.1">
    <property type="nucleotide sequence ID" value="NZ_CP015249.1"/>
</dbReference>
<keyword evidence="2" id="KW-1185">Reference proteome</keyword>
<dbReference type="AlphaFoldDB" id="A0A160DRZ4"/>
<dbReference type="Proteomes" id="UP000076830">
    <property type="component" value="Chromosome"/>
</dbReference>
<organism evidence="1 2">
    <name type="scientific">Dokdonella koreensis DS-123</name>
    <dbReference type="NCBI Taxonomy" id="1300342"/>
    <lineage>
        <taxon>Bacteria</taxon>
        <taxon>Pseudomonadati</taxon>
        <taxon>Pseudomonadota</taxon>
        <taxon>Gammaproteobacteria</taxon>
        <taxon>Lysobacterales</taxon>
        <taxon>Rhodanobacteraceae</taxon>
        <taxon>Dokdonella</taxon>
    </lineage>
</organism>
<evidence type="ECO:0000313" key="2">
    <source>
        <dbReference type="Proteomes" id="UP000076830"/>
    </source>
</evidence>
<dbReference type="KEGG" id="dko:I596_989"/>